<dbReference type="Proteomes" id="UP000019226">
    <property type="component" value="Chromosome"/>
</dbReference>
<keyword evidence="3" id="KW-0255">Endonuclease</keyword>
<dbReference type="GeneID" id="82879035"/>
<dbReference type="SMART" id="SM00382">
    <property type="entry name" value="AAA"/>
    <property type="match status" value="1"/>
</dbReference>
<accession>A0ABM5PQX0</accession>
<dbReference type="PANTHER" id="PTHR37291:SF1">
    <property type="entry name" value="TYPE IV METHYL-DIRECTED RESTRICTION ENZYME ECOKMCRB SUBUNIT"/>
    <property type="match status" value="1"/>
</dbReference>
<dbReference type="Gene3D" id="3.40.50.300">
    <property type="entry name" value="P-loop containing nucleotide triphosphate hydrolases"/>
    <property type="match status" value="1"/>
</dbReference>
<dbReference type="GO" id="GO:0004519">
    <property type="term" value="F:endonuclease activity"/>
    <property type="evidence" value="ECO:0007669"/>
    <property type="project" value="UniProtKB-KW"/>
</dbReference>
<dbReference type="SUPFAM" id="SSF52540">
    <property type="entry name" value="P-loop containing nucleoside triphosphate hydrolases"/>
    <property type="match status" value="1"/>
</dbReference>
<gene>
    <name evidence="3" type="ORF">CCASEI_09365</name>
</gene>
<evidence type="ECO:0000256" key="1">
    <source>
        <dbReference type="SAM" id="MobiDB-lite"/>
    </source>
</evidence>
<keyword evidence="4" id="KW-1185">Reference proteome</keyword>
<evidence type="ECO:0000313" key="4">
    <source>
        <dbReference type="Proteomes" id="UP000019226"/>
    </source>
</evidence>
<feature type="compositionally biased region" description="Polar residues" evidence="1">
    <location>
        <begin position="281"/>
        <end position="291"/>
    </location>
</feature>
<keyword evidence="3" id="KW-0540">Nuclease</keyword>
<dbReference type="EMBL" id="CP004350">
    <property type="protein sequence ID" value="AHI20432.1"/>
    <property type="molecule type" value="Genomic_DNA"/>
</dbReference>
<dbReference type="CDD" id="cd00009">
    <property type="entry name" value="AAA"/>
    <property type="match status" value="1"/>
</dbReference>
<dbReference type="RefSeq" id="WP_155894834.1">
    <property type="nucleotide sequence ID" value="NZ_CP004350.1"/>
</dbReference>
<feature type="domain" description="AAA+ ATPase" evidence="2">
    <location>
        <begin position="494"/>
        <end position="653"/>
    </location>
</feature>
<keyword evidence="3" id="KW-0378">Hydrolase</keyword>
<dbReference type="InterPro" id="IPR003593">
    <property type="entry name" value="AAA+_ATPase"/>
</dbReference>
<dbReference type="InterPro" id="IPR011704">
    <property type="entry name" value="ATPase_dyneun-rel_AAA"/>
</dbReference>
<feature type="region of interest" description="Disordered" evidence="1">
    <location>
        <begin position="279"/>
        <end position="300"/>
    </location>
</feature>
<dbReference type="InterPro" id="IPR027417">
    <property type="entry name" value="P-loop_NTPase"/>
</dbReference>
<sequence length="756" mass="85334">MENLSLDEIDMAKVVASRTPVDVKLASDVKSIFEQMLGDGKSVINPDIKIWTASVAEDLGARVEQNPIVGTELNQWEKLSLQLADAPDEVLLLAAELVFLREQPIRNSRPETRKEHIQLVLNLLAMTVELPQFMQDCLSRPSGQGGFRSGQGYNGQMWKHLIWCTKFIEHIAAMSDGERQTLQNDPWALQNAMLSSGTDTPDIRNALQFLMRPDYFEVISSVNTKARIREALAPQIGDVSGPEPQDVDKDLLRIRALFAEEIQGPFSFWSPGVIERWQPEQPKSSKLSATPTEPAAAADVAEPRQRHYWVYAPGEKASKWEEFSDGGIMAIGWDELGDFAQYKSQKEIRIRLANGDSNSQPTNSSKAVWDFQNEMEVGDIVYAKNGQSTIVGRGTVTSAPRFADDRDSFQHVREVAWDYVDQWDSEFKLPLKTLTDVTQKLDLIERLEALVTGELETDVNALSKQIPTYGRADFLKEVFLEESKYDRLCALLKRKKNVILAGPPGVGKTFTAKRLAYSVMGEEDSDRVKMVQFHQSYSYEDFMMGYRPTESGGFTLAEGHFYRFCTMAKDDPERDYFFIIDEINRGNISKIFGELLMLIEGDKRGLQIMLQYKNEKFFVPNNLHIIGMMNTADRSLAVLDYALRRRFGFFNLAPGFDTDGFKRLQAEFGDQRLDSLVGVLGDLNRSIIEDPGLGAGFAVGHSYLTPPRNFAASSQDVGAWLTSVVEDELVPLIDEYWFDEPNTADRWAERLRSALV</sequence>
<evidence type="ECO:0000259" key="2">
    <source>
        <dbReference type="SMART" id="SM00382"/>
    </source>
</evidence>
<evidence type="ECO:0000313" key="3">
    <source>
        <dbReference type="EMBL" id="AHI20432.1"/>
    </source>
</evidence>
<reference evidence="4" key="1">
    <citation type="submission" date="2013-02" db="EMBL/GenBank/DDBJ databases">
        <title>The complete genome sequence of Corynebacterium casei LMG S-19264 (=DSM 44701).</title>
        <authorList>
            <person name="Ruckert C."/>
            <person name="Albersmeier A."/>
            <person name="Kalinowski J."/>
        </authorList>
    </citation>
    <scope>NUCLEOTIDE SEQUENCE [LARGE SCALE GENOMIC DNA]</scope>
    <source>
        <strain evidence="4">LMG S-19264</strain>
    </source>
</reference>
<organism evidence="3 4">
    <name type="scientific">Corynebacterium casei LMG S-19264</name>
    <dbReference type="NCBI Taxonomy" id="1285583"/>
    <lineage>
        <taxon>Bacteria</taxon>
        <taxon>Bacillati</taxon>
        <taxon>Actinomycetota</taxon>
        <taxon>Actinomycetes</taxon>
        <taxon>Mycobacteriales</taxon>
        <taxon>Corynebacteriaceae</taxon>
        <taxon>Corynebacterium</taxon>
    </lineage>
</organism>
<dbReference type="PANTHER" id="PTHR37291">
    <property type="entry name" value="5-METHYLCYTOSINE-SPECIFIC RESTRICTION ENZYME B"/>
    <property type="match status" value="1"/>
</dbReference>
<dbReference type="Pfam" id="PF07728">
    <property type="entry name" value="AAA_5"/>
    <property type="match status" value="1"/>
</dbReference>
<proteinExistence type="predicted"/>
<protein>
    <submittedName>
        <fullName evidence="3">McrBC restriction endonuclease system protein McrB</fullName>
    </submittedName>
</protein>
<dbReference type="InterPro" id="IPR052934">
    <property type="entry name" value="Methyl-DNA_Rec/Restrict_Enz"/>
</dbReference>
<name>A0ABM5PQX0_9CORY</name>